<dbReference type="OrthoDB" id="9804503at2"/>
<feature type="transmembrane region" description="Helical" evidence="7">
    <location>
        <begin position="404"/>
        <end position="424"/>
    </location>
</feature>
<dbReference type="SUPFAM" id="SSF81648">
    <property type="entry name" value="a domain/subunit of cytochrome bc1 complex (Ubiquinol-cytochrome c reductase)"/>
    <property type="match status" value="1"/>
</dbReference>
<dbReference type="PANTHER" id="PTHR19271">
    <property type="entry name" value="CYTOCHROME B"/>
    <property type="match status" value="1"/>
</dbReference>
<gene>
    <name evidence="9" type="ORF">D7I47_08985</name>
</gene>
<reference evidence="10" key="1">
    <citation type="submission" date="2018-09" db="EMBL/GenBank/DDBJ databases">
        <title>Genome sequencing of strain 2DFWR-13.</title>
        <authorList>
            <person name="Heo J."/>
            <person name="Kim S.-J."/>
            <person name="Kwon S.-W."/>
        </authorList>
    </citation>
    <scope>NUCLEOTIDE SEQUENCE [LARGE SCALE GENOMIC DNA]</scope>
    <source>
        <strain evidence="10">2DFWR-13</strain>
    </source>
</reference>
<proteinExistence type="predicted"/>
<feature type="domain" description="Cytochrome b/b6 N-terminal region profile" evidence="8">
    <location>
        <begin position="1"/>
        <end position="238"/>
    </location>
</feature>
<dbReference type="InterPro" id="IPR027387">
    <property type="entry name" value="Cytb/b6-like_sf"/>
</dbReference>
<evidence type="ECO:0000313" key="10">
    <source>
        <dbReference type="Proteomes" id="UP000278886"/>
    </source>
</evidence>
<comment type="catalytic activity">
    <reaction evidence="4">
        <text>a quinol + 2 Fe(III)-[cytochrome c](out) = a quinone + 2 Fe(II)-[cytochrome c](out) + 2 H(+)(out)</text>
        <dbReference type="Rhea" id="RHEA:11484"/>
        <dbReference type="Rhea" id="RHEA-COMP:10350"/>
        <dbReference type="Rhea" id="RHEA-COMP:14399"/>
        <dbReference type="ChEBI" id="CHEBI:15378"/>
        <dbReference type="ChEBI" id="CHEBI:24646"/>
        <dbReference type="ChEBI" id="CHEBI:29033"/>
        <dbReference type="ChEBI" id="CHEBI:29034"/>
        <dbReference type="ChEBI" id="CHEBI:132124"/>
        <dbReference type="EC" id="7.1.1.8"/>
    </reaction>
</comment>
<protein>
    <recommendedName>
        <fullName evidence="3">Cytochrome bc1 complex cytochrome b subunit</fullName>
        <ecNumber evidence="2">7.1.1.8</ecNumber>
    </recommendedName>
    <alternativeName>
        <fullName evidence="5">Cytochrome bc1 reductase complex subunit QcrB</fullName>
    </alternativeName>
</protein>
<feature type="transmembrane region" description="Helical" evidence="7">
    <location>
        <begin position="41"/>
        <end position="64"/>
    </location>
</feature>
<dbReference type="GO" id="GO:0022904">
    <property type="term" value="P:respiratory electron transport chain"/>
    <property type="evidence" value="ECO:0007669"/>
    <property type="project" value="InterPro"/>
</dbReference>
<feature type="region of interest" description="Disordered" evidence="6">
    <location>
        <begin position="461"/>
        <end position="482"/>
    </location>
</feature>
<dbReference type="EC" id="7.1.1.8" evidence="2"/>
<feature type="transmembrane region" description="Helical" evidence="7">
    <location>
        <begin position="173"/>
        <end position="193"/>
    </location>
</feature>
<keyword evidence="7" id="KW-0812">Transmembrane</keyword>
<dbReference type="SUPFAM" id="SSF81342">
    <property type="entry name" value="Transmembrane di-heme cytochromes"/>
    <property type="match status" value="1"/>
</dbReference>
<dbReference type="PROSITE" id="PS51002">
    <property type="entry name" value="CYTB_NTER"/>
    <property type="match status" value="1"/>
</dbReference>
<dbReference type="EMBL" id="CP032630">
    <property type="protein sequence ID" value="AYF98378.1"/>
    <property type="molecule type" value="Genomic_DNA"/>
</dbReference>
<dbReference type="AlphaFoldDB" id="A0A387B9E0"/>
<evidence type="ECO:0000256" key="7">
    <source>
        <dbReference type="SAM" id="Phobius"/>
    </source>
</evidence>
<dbReference type="GO" id="GO:0008121">
    <property type="term" value="F:quinol-cytochrome-c reductase activity"/>
    <property type="evidence" value="ECO:0007669"/>
    <property type="project" value="UniProtKB-EC"/>
</dbReference>
<feature type="transmembrane region" description="Helical" evidence="7">
    <location>
        <begin position="108"/>
        <end position="129"/>
    </location>
</feature>
<dbReference type="InterPro" id="IPR016174">
    <property type="entry name" value="Di-haem_cyt_TM"/>
</dbReference>
<sequence length="482" mass="51377">MPRRITDRLHMLLVGSKPGAVAAAIVAWLRERAVPRHWTHWFGVVPPALVVVLFVSGAILTVFYSASGDRTSYHGSYAPLQGVEVSEAFDSVMRLSYDIPGGLLLRQVHHWAALALPAALCIQLAILFFTGGFRRPRRGGWVLLVLVLLLALATGWSGYALPDDLLAGTGLRITQGVALGIPVVGTWISALLFGGGFPGEAIERLAPLHIVVLPVLLLVVLVWRTILVLRDEPPSLPEPPDRPVVREPTWPNAGIRALGLGAIVTGLILLIGATATVGDVGTNGPSDPASAGAGSQPDWYTGFLDGALRLVPPGWEVEWLGGTWTLAVLVPLAVVGIFILIVLLYPFLESWATRDRSPHLDLQRPRNAANRTALGAAGIAFIGTLWAAAAADHLAVLLRLSLEGVLVGFQVLLVLGPAVAFAVVQRLCLGLQRKDLDIVEHGHETGVIVRLPGGEYVEEHAGGGPDELWRVPGGSARPALRR</sequence>
<feature type="transmembrane region" description="Helical" evidence="7">
    <location>
        <begin position="12"/>
        <end position="29"/>
    </location>
</feature>
<organism evidence="9 10">
    <name type="scientific">Protaetiibacter intestinalis</name>
    <dbReference type="NCBI Taxonomy" id="2419774"/>
    <lineage>
        <taxon>Bacteria</taxon>
        <taxon>Bacillati</taxon>
        <taxon>Actinomycetota</taxon>
        <taxon>Actinomycetes</taxon>
        <taxon>Micrococcales</taxon>
        <taxon>Microbacteriaceae</taxon>
        <taxon>Protaetiibacter</taxon>
    </lineage>
</organism>
<evidence type="ECO:0000256" key="5">
    <source>
        <dbReference type="ARBA" id="ARBA00029568"/>
    </source>
</evidence>
<dbReference type="GO" id="GO:0016491">
    <property type="term" value="F:oxidoreductase activity"/>
    <property type="evidence" value="ECO:0007669"/>
    <property type="project" value="InterPro"/>
</dbReference>
<dbReference type="Pfam" id="PF13631">
    <property type="entry name" value="Cytochrom_B_N_2"/>
    <property type="match status" value="1"/>
</dbReference>
<keyword evidence="10" id="KW-1185">Reference proteome</keyword>
<evidence type="ECO:0000256" key="6">
    <source>
        <dbReference type="SAM" id="MobiDB-lite"/>
    </source>
</evidence>
<accession>A0A387B9E0</accession>
<feature type="transmembrane region" description="Helical" evidence="7">
    <location>
        <begin position="324"/>
        <end position="348"/>
    </location>
</feature>
<dbReference type="KEGG" id="lyd:D7I47_08985"/>
<dbReference type="InterPro" id="IPR005797">
    <property type="entry name" value="Cyt_b/b6_N"/>
</dbReference>
<dbReference type="Gene3D" id="1.20.810.10">
    <property type="entry name" value="Cytochrome Bc1 Complex, Chain C"/>
    <property type="match status" value="1"/>
</dbReference>
<dbReference type="InterPro" id="IPR036150">
    <property type="entry name" value="Cyt_b/b6_C_sf"/>
</dbReference>
<feature type="transmembrane region" description="Helical" evidence="7">
    <location>
        <begin position="368"/>
        <end position="389"/>
    </location>
</feature>
<evidence type="ECO:0000256" key="3">
    <source>
        <dbReference type="ARBA" id="ARBA00016116"/>
    </source>
</evidence>
<keyword evidence="7" id="KW-0472">Membrane</keyword>
<evidence type="ECO:0000256" key="4">
    <source>
        <dbReference type="ARBA" id="ARBA00029351"/>
    </source>
</evidence>
<feature type="transmembrane region" description="Helical" evidence="7">
    <location>
        <begin position="141"/>
        <end position="161"/>
    </location>
</feature>
<dbReference type="Proteomes" id="UP000278886">
    <property type="component" value="Chromosome"/>
</dbReference>
<comment type="cofactor">
    <cofactor evidence="1">
        <name>heme</name>
        <dbReference type="ChEBI" id="CHEBI:30413"/>
    </cofactor>
</comment>
<keyword evidence="7" id="KW-1133">Transmembrane helix</keyword>
<dbReference type="RefSeq" id="WP_120762725.1">
    <property type="nucleotide sequence ID" value="NZ_CP032630.1"/>
</dbReference>
<feature type="transmembrane region" description="Helical" evidence="7">
    <location>
        <begin position="205"/>
        <end position="226"/>
    </location>
</feature>
<evidence type="ECO:0000256" key="2">
    <source>
        <dbReference type="ARBA" id="ARBA00012951"/>
    </source>
</evidence>
<dbReference type="PANTHER" id="PTHR19271:SF16">
    <property type="entry name" value="CYTOCHROME B"/>
    <property type="match status" value="1"/>
</dbReference>
<evidence type="ECO:0000256" key="1">
    <source>
        <dbReference type="ARBA" id="ARBA00001971"/>
    </source>
</evidence>
<evidence type="ECO:0000313" key="9">
    <source>
        <dbReference type="EMBL" id="AYF98378.1"/>
    </source>
</evidence>
<evidence type="ECO:0000259" key="8">
    <source>
        <dbReference type="PROSITE" id="PS51002"/>
    </source>
</evidence>
<dbReference type="GO" id="GO:0016020">
    <property type="term" value="C:membrane"/>
    <property type="evidence" value="ECO:0007669"/>
    <property type="project" value="InterPro"/>
</dbReference>
<name>A0A387B9E0_9MICO</name>